<name>A0A4R7VAU5_9PSEU</name>
<gene>
    <name evidence="2" type="ORF">CLV71_11168</name>
</gene>
<feature type="region of interest" description="Disordered" evidence="1">
    <location>
        <begin position="1"/>
        <end position="49"/>
    </location>
</feature>
<feature type="compositionally biased region" description="Basic and acidic residues" evidence="1">
    <location>
        <begin position="1"/>
        <end position="23"/>
    </location>
</feature>
<dbReference type="Proteomes" id="UP000294927">
    <property type="component" value="Unassembled WGS sequence"/>
</dbReference>
<dbReference type="AlphaFoldDB" id="A0A4R7VAU5"/>
<keyword evidence="3" id="KW-1185">Reference proteome</keyword>
<dbReference type="RefSeq" id="WP_166664283.1">
    <property type="nucleotide sequence ID" value="NZ_SOCP01000011.1"/>
</dbReference>
<comment type="caution">
    <text evidence="2">The sequence shown here is derived from an EMBL/GenBank/DDBJ whole genome shotgun (WGS) entry which is preliminary data.</text>
</comment>
<evidence type="ECO:0000313" key="3">
    <source>
        <dbReference type="Proteomes" id="UP000294927"/>
    </source>
</evidence>
<accession>A0A4R7VAU5</accession>
<reference evidence="2 3" key="1">
    <citation type="submission" date="2019-03" db="EMBL/GenBank/DDBJ databases">
        <title>Genomic Encyclopedia of Archaeal and Bacterial Type Strains, Phase II (KMG-II): from individual species to whole genera.</title>
        <authorList>
            <person name="Goeker M."/>
        </authorList>
    </citation>
    <scope>NUCLEOTIDE SEQUENCE [LARGE SCALE GENOMIC DNA]</scope>
    <source>
        <strain evidence="2 3">DSM 45499</strain>
    </source>
</reference>
<dbReference type="EMBL" id="SOCP01000011">
    <property type="protein sequence ID" value="TDV46110.1"/>
    <property type="molecule type" value="Genomic_DNA"/>
</dbReference>
<evidence type="ECO:0000313" key="2">
    <source>
        <dbReference type="EMBL" id="TDV46110.1"/>
    </source>
</evidence>
<protein>
    <submittedName>
        <fullName evidence="2">Uncharacterized protein</fullName>
    </submittedName>
</protein>
<proteinExistence type="predicted"/>
<evidence type="ECO:0000256" key="1">
    <source>
        <dbReference type="SAM" id="MobiDB-lite"/>
    </source>
</evidence>
<sequence length="49" mass="5674">MRDTRTPRDDESKRRRASDDEARNTWYEECAGGPVDDPLIATIPLPDER</sequence>
<organism evidence="2 3">
    <name type="scientific">Actinophytocola oryzae</name>
    <dbReference type="NCBI Taxonomy" id="502181"/>
    <lineage>
        <taxon>Bacteria</taxon>
        <taxon>Bacillati</taxon>
        <taxon>Actinomycetota</taxon>
        <taxon>Actinomycetes</taxon>
        <taxon>Pseudonocardiales</taxon>
        <taxon>Pseudonocardiaceae</taxon>
    </lineage>
</organism>